<reference evidence="6" key="1">
    <citation type="submission" date="2024-02" db="EMBL/GenBank/DDBJ databases">
        <authorList>
            <consortium name="ELIXIR-Norway"/>
            <consortium name="Elixir Norway"/>
        </authorList>
    </citation>
    <scope>NUCLEOTIDE SEQUENCE</scope>
</reference>
<feature type="domain" description="CN hydrolase" evidence="5">
    <location>
        <begin position="31"/>
        <end position="304"/>
    </location>
</feature>
<dbReference type="Proteomes" id="UP001497512">
    <property type="component" value="Chromosome 10"/>
</dbReference>
<dbReference type="SUPFAM" id="SSF56317">
    <property type="entry name" value="Carbon-nitrogen hydrolase"/>
    <property type="match status" value="1"/>
</dbReference>
<evidence type="ECO:0000313" key="6">
    <source>
        <dbReference type="EMBL" id="CAK9194606.1"/>
    </source>
</evidence>
<evidence type="ECO:0000256" key="1">
    <source>
        <dbReference type="ARBA" id="ARBA00000322"/>
    </source>
</evidence>
<dbReference type="PANTHER" id="PTHR46044">
    <property type="entry name" value="NITRILASE"/>
    <property type="match status" value="1"/>
</dbReference>
<dbReference type="EC" id="3.5.5.4" evidence="3"/>
<dbReference type="Gene3D" id="3.60.110.10">
    <property type="entry name" value="Carbon-nitrogen hydrolase"/>
    <property type="match status" value="1"/>
</dbReference>
<comment type="catalytic activity">
    <reaction evidence="1">
        <text>3-cyano-L-alanine + 2 H2O = L-aspartate + NH4(+)</text>
        <dbReference type="Rhea" id="RHEA:11188"/>
        <dbReference type="ChEBI" id="CHEBI:15377"/>
        <dbReference type="ChEBI" id="CHEBI:28938"/>
        <dbReference type="ChEBI" id="CHEBI:29991"/>
        <dbReference type="ChEBI" id="CHEBI:77860"/>
        <dbReference type="EC" id="3.5.5.4"/>
    </reaction>
</comment>
<dbReference type="PROSITE" id="PS00921">
    <property type="entry name" value="NITRIL_CHT_2"/>
    <property type="match status" value="1"/>
</dbReference>
<proteinExistence type="inferred from homology"/>
<evidence type="ECO:0000259" key="5">
    <source>
        <dbReference type="PROSITE" id="PS50263"/>
    </source>
</evidence>
<comment type="similarity">
    <text evidence="2">Belongs to the carbon-nitrogen hydrolase superfamily. Nitrilase family.</text>
</comment>
<dbReference type="InterPro" id="IPR003010">
    <property type="entry name" value="C-N_Hydrolase"/>
</dbReference>
<dbReference type="EMBL" id="OZ019902">
    <property type="protein sequence ID" value="CAK9194606.1"/>
    <property type="molecule type" value="Genomic_DNA"/>
</dbReference>
<dbReference type="CDD" id="cd07564">
    <property type="entry name" value="nitrilases_CHs"/>
    <property type="match status" value="1"/>
</dbReference>
<dbReference type="InterPro" id="IPR000132">
    <property type="entry name" value="Nitrilase/CN_hydratase_CS"/>
</dbReference>
<accession>A0ABP0TEN2</accession>
<evidence type="ECO:0000256" key="2">
    <source>
        <dbReference type="ARBA" id="ARBA00008129"/>
    </source>
</evidence>
<dbReference type="PANTHER" id="PTHR46044:SF1">
    <property type="entry name" value="CN HYDROLASE DOMAIN-CONTAINING PROTEIN"/>
    <property type="match status" value="1"/>
</dbReference>
<dbReference type="PROSITE" id="PS00920">
    <property type="entry name" value="NITRIL_CHT_1"/>
    <property type="match status" value="1"/>
</dbReference>
<dbReference type="PROSITE" id="PS50263">
    <property type="entry name" value="CN_HYDROLASE"/>
    <property type="match status" value="1"/>
</dbReference>
<name>A0ABP0TEN2_9BRYO</name>
<evidence type="ECO:0000256" key="3">
    <source>
        <dbReference type="ARBA" id="ARBA00039044"/>
    </source>
</evidence>
<keyword evidence="7" id="KW-1185">Reference proteome</keyword>
<dbReference type="InterPro" id="IPR044149">
    <property type="entry name" value="Nitrilases_CHs"/>
</dbReference>
<protein>
    <recommendedName>
        <fullName evidence="3">cyanoalanine nitrilase</fullName>
        <ecNumber evidence="3">3.5.5.4</ecNumber>
    </recommendedName>
</protein>
<gene>
    <name evidence="6" type="ORF">CSSPTR1EN2_LOCUS2610</name>
</gene>
<feature type="active site" description="Proton acceptor" evidence="4">
    <location>
        <position position="71"/>
    </location>
</feature>
<dbReference type="InterPro" id="IPR036526">
    <property type="entry name" value="C-N_Hydrolase_sf"/>
</dbReference>
<evidence type="ECO:0000313" key="7">
    <source>
        <dbReference type="Proteomes" id="UP001497512"/>
    </source>
</evidence>
<sequence>MEAETGRGAMVEAIMSPEVDMGGAYPAANFIRASVVQASSIFYNTPATLDKVERLVAEAADLGSQLVVFPEAFVGGYPRGNSFGAVVGSRSAKGREDYRKYHASAIDVPGPEVERLASLAGRQKVVLVIGVIERDGGTLYCTVLSFGSGGEFLGKHRKLMPTASERLIWGFGDGSTLPVFETPIGRVGAVICWENRMPLLRTAMYAKGVQLYCAPTADARSTWQASMLHIALEGGCFVLSANQFCRRQDYPPAPEYVFGGMGDQEPSPEDVVCAGGSVIISPTGTILAGPNFEGEGLITADLDPADIVRAKFDFDVVGHYARPDVLHLTVRDQVLPPVSFTSNLASNRHDVHKERTDI</sequence>
<dbReference type="Pfam" id="PF00795">
    <property type="entry name" value="CN_hydrolase"/>
    <property type="match status" value="1"/>
</dbReference>
<organism evidence="6 7">
    <name type="scientific">Sphagnum troendelagicum</name>
    <dbReference type="NCBI Taxonomy" id="128251"/>
    <lineage>
        <taxon>Eukaryota</taxon>
        <taxon>Viridiplantae</taxon>
        <taxon>Streptophyta</taxon>
        <taxon>Embryophyta</taxon>
        <taxon>Bryophyta</taxon>
        <taxon>Sphagnophytina</taxon>
        <taxon>Sphagnopsida</taxon>
        <taxon>Sphagnales</taxon>
        <taxon>Sphagnaceae</taxon>
        <taxon>Sphagnum</taxon>
    </lineage>
</organism>
<evidence type="ECO:0000256" key="4">
    <source>
        <dbReference type="PROSITE-ProRule" id="PRU10139"/>
    </source>
</evidence>